<evidence type="ECO:0000256" key="4">
    <source>
        <dbReference type="SAM" id="MobiDB-lite"/>
    </source>
</evidence>
<feature type="compositionally biased region" description="Low complexity" evidence="4">
    <location>
        <begin position="29"/>
        <end position="59"/>
    </location>
</feature>
<evidence type="ECO:0000256" key="3">
    <source>
        <dbReference type="ARBA" id="ARBA00022746"/>
    </source>
</evidence>
<organism evidence="5 6">
    <name type="scientific">Dufourea novaeangliae</name>
    <name type="common">Sweat bee</name>
    <dbReference type="NCBI Taxonomy" id="178035"/>
    <lineage>
        <taxon>Eukaryota</taxon>
        <taxon>Metazoa</taxon>
        <taxon>Ecdysozoa</taxon>
        <taxon>Arthropoda</taxon>
        <taxon>Hexapoda</taxon>
        <taxon>Insecta</taxon>
        <taxon>Pterygota</taxon>
        <taxon>Neoptera</taxon>
        <taxon>Endopterygota</taxon>
        <taxon>Hymenoptera</taxon>
        <taxon>Apocrita</taxon>
        <taxon>Aculeata</taxon>
        <taxon>Apoidea</taxon>
        <taxon>Anthophila</taxon>
        <taxon>Halictidae</taxon>
        <taxon>Rophitinae</taxon>
        <taxon>Dufourea</taxon>
    </lineage>
</organism>
<dbReference type="Pfam" id="PF00494">
    <property type="entry name" value="SQS_PSY"/>
    <property type="match status" value="1"/>
</dbReference>
<reference evidence="5 6" key="1">
    <citation type="submission" date="2015-07" db="EMBL/GenBank/DDBJ databases">
        <title>The genome of Dufourea novaeangliae.</title>
        <authorList>
            <person name="Pan H."/>
            <person name="Kapheim K."/>
        </authorList>
    </citation>
    <scope>NUCLEOTIDE SEQUENCE [LARGE SCALE GENOMIC DNA]</scope>
    <source>
        <strain evidence="5">0120121106</strain>
        <tissue evidence="5">Whole body</tissue>
    </source>
</reference>
<evidence type="ECO:0000313" key="6">
    <source>
        <dbReference type="Proteomes" id="UP000076502"/>
    </source>
</evidence>
<evidence type="ECO:0000256" key="1">
    <source>
        <dbReference type="ARBA" id="ARBA00001805"/>
    </source>
</evidence>
<dbReference type="EC" id="2.5.1.32" evidence="2"/>
<feature type="region of interest" description="Disordered" evidence="4">
    <location>
        <begin position="1"/>
        <end position="107"/>
    </location>
</feature>
<comment type="catalytic activity">
    <reaction evidence="1">
        <text>2 (2E,6E,10E)-geranylgeranyl diphosphate = 15-cis-phytoene + 2 diphosphate</text>
        <dbReference type="Rhea" id="RHEA:34475"/>
        <dbReference type="ChEBI" id="CHEBI:27787"/>
        <dbReference type="ChEBI" id="CHEBI:33019"/>
        <dbReference type="ChEBI" id="CHEBI:58756"/>
        <dbReference type="EC" id="2.5.1.32"/>
    </reaction>
</comment>
<dbReference type="SUPFAM" id="SSF48576">
    <property type="entry name" value="Terpenoid synthases"/>
    <property type="match status" value="1"/>
</dbReference>
<proteinExistence type="predicted"/>
<dbReference type="PANTHER" id="PTHR31480">
    <property type="entry name" value="BIFUNCTIONAL LYCOPENE CYCLASE/PHYTOENE SYNTHASE"/>
    <property type="match status" value="1"/>
</dbReference>
<keyword evidence="5" id="KW-0830">Ubiquinone</keyword>
<evidence type="ECO:0000256" key="2">
    <source>
        <dbReference type="ARBA" id="ARBA00012396"/>
    </source>
</evidence>
<dbReference type="Gene3D" id="1.10.600.10">
    <property type="entry name" value="Farnesyl Diphosphate Synthase"/>
    <property type="match status" value="1"/>
</dbReference>
<keyword evidence="6" id="KW-1185">Reference proteome</keyword>
<dbReference type="AlphaFoldDB" id="A0A154NW86"/>
<dbReference type="InterPro" id="IPR002060">
    <property type="entry name" value="Squ/phyt_synthse"/>
</dbReference>
<protein>
    <recommendedName>
        <fullName evidence="2">15-cis-phytoene synthase</fullName>
        <ecNumber evidence="2">2.5.1.32</ecNumber>
    </recommendedName>
</protein>
<dbReference type="EMBL" id="KQ434771">
    <property type="protein sequence ID" value="KZC03841.1"/>
    <property type="molecule type" value="Genomic_DNA"/>
</dbReference>
<dbReference type="GO" id="GO:0016117">
    <property type="term" value="P:carotenoid biosynthetic process"/>
    <property type="evidence" value="ECO:0007669"/>
    <property type="project" value="UniProtKB-KW"/>
</dbReference>
<dbReference type="OrthoDB" id="270318at2759"/>
<keyword evidence="3" id="KW-0125">Carotenoid biosynthesis</keyword>
<dbReference type="Proteomes" id="UP000076502">
    <property type="component" value="Unassembled WGS sequence"/>
</dbReference>
<dbReference type="STRING" id="178035.A0A154NW86"/>
<evidence type="ECO:0000313" key="5">
    <source>
        <dbReference type="EMBL" id="KZC03841.1"/>
    </source>
</evidence>
<gene>
    <name evidence="5" type="ORF">WN55_01772</name>
</gene>
<name>A0A154NW86_DUFNO</name>
<dbReference type="InterPro" id="IPR008949">
    <property type="entry name" value="Isoprenoid_synthase_dom_sf"/>
</dbReference>
<sequence>MERMRPEPSQIATAMHRRGGRRMGGGGVPSAAKAPAPTPAPISAAPSQPSTSAAGAQQPKWSEVVGRKAKRAAARAAAPLPSTKRTPGPTLGKRALPGGREGVNRPLRVPKRAAVTLTVPPGSKLSYVDAFEKASTSVRKHDYENFLCTLSLSSKTRAAGFAIRAFNVEVAQVQDQIRDYKIGEMRIKFWTDALNETYRGNPPRSPVMLELYRILQKCSLSKRYFKRLIDIRLERLRNYLFLDMNEVEKYAEYSTSSIYYLMLEAHNITDINADHAASHMGKAHGIINLIRSIPHNARDRVNMLPQDTLMRHNVSTEAIFQGQMNQGLQNVIYDITSCGKLHLDVAISLKSKLDKNVDLIFLPIVCLERYINELRKVDFNVFDTRLQKRDSLLPMRVLWKKLLH</sequence>
<accession>A0A154NW86</accession>